<dbReference type="EMBL" id="MCGO01000004">
    <property type="protein sequence ID" value="ORY51954.1"/>
    <property type="molecule type" value="Genomic_DNA"/>
</dbReference>
<evidence type="ECO:0000256" key="1">
    <source>
        <dbReference type="SAM" id="MobiDB-lite"/>
    </source>
</evidence>
<dbReference type="Proteomes" id="UP000193642">
    <property type="component" value="Unassembled WGS sequence"/>
</dbReference>
<dbReference type="PANTHER" id="PTHR31964">
    <property type="entry name" value="ADENINE NUCLEOTIDE ALPHA HYDROLASES-LIKE SUPERFAMILY PROTEIN"/>
    <property type="match status" value="1"/>
</dbReference>
<evidence type="ECO:0000313" key="3">
    <source>
        <dbReference type="EMBL" id="ORY51954.1"/>
    </source>
</evidence>
<dbReference type="InterPro" id="IPR006015">
    <property type="entry name" value="Universal_stress_UspA"/>
</dbReference>
<feature type="region of interest" description="Disordered" evidence="1">
    <location>
        <begin position="1"/>
        <end position="20"/>
    </location>
</feature>
<evidence type="ECO:0000313" key="4">
    <source>
        <dbReference type="Proteomes" id="UP000193642"/>
    </source>
</evidence>
<name>A0A1Y2CYP9_9FUNG</name>
<reference evidence="3 4" key="1">
    <citation type="submission" date="2016-07" db="EMBL/GenBank/DDBJ databases">
        <title>Pervasive Adenine N6-methylation of Active Genes in Fungi.</title>
        <authorList>
            <consortium name="DOE Joint Genome Institute"/>
            <person name="Mondo S.J."/>
            <person name="Dannebaum R.O."/>
            <person name="Kuo R.C."/>
            <person name="Labutti K."/>
            <person name="Haridas S."/>
            <person name="Kuo A."/>
            <person name="Salamov A."/>
            <person name="Ahrendt S.R."/>
            <person name="Lipzen A."/>
            <person name="Sullivan W."/>
            <person name="Andreopoulos W.B."/>
            <person name="Clum A."/>
            <person name="Lindquist E."/>
            <person name="Daum C."/>
            <person name="Ramamoorthy G.K."/>
            <person name="Gryganskyi A."/>
            <person name="Culley D."/>
            <person name="Magnuson J.K."/>
            <person name="James T.Y."/>
            <person name="O'Malley M.A."/>
            <person name="Stajich J.E."/>
            <person name="Spatafora J.W."/>
            <person name="Visel A."/>
            <person name="Grigoriev I.V."/>
        </authorList>
    </citation>
    <scope>NUCLEOTIDE SEQUENCE [LARGE SCALE GENOMIC DNA]</scope>
    <source>
        <strain evidence="3 4">JEL800</strain>
    </source>
</reference>
<protein>
    <submittedName>
        <fullName evidence="3">Adenine nucleotide alpha hydrolases-like protein</fullName>
    </submittedName>
</protein>
<feature type="domain" description="UspA" evidence="2">
    <location>
        <begin position="49"/>
        <end position="188"/>
    </location>
</feature>
<dbReference type="CDD" id="cd23659">
    <property type="entry name" value="USP_At3g01520-like"/>
    <property type="match status" value="1"/>
</dbReference>
<dbReference type="SUPFAM" id="SSF52402">
    <property type="entry name" value="Adenine nucleotide alpha hydrolases-like"/>
    <property type="match status" value="1"/>
</dbReference>
<dbReference type="InterPro" id="IPR014729">
    <property type="entry name" value="Rossmann-like_a/b/a_fold"/>
</dbReference>
<dbReference type="STRING" id="329046.A0A1Y2CYP9"/>
<proteinExistence type="predicted"/>
<dbReference type="OrthoDB" id="843225at2759"/>
<dbReference type="AlphaFoldDB" id="A0A1Y2CYP9"/>
<dbReference type="PANTHER" id="PTHR31964:SF140">
    <property type="entry name" value="UNIVERSAL STRESS PROTEIN FAMILY PROTEIN"/>
    <property type="match status" value="1"/>
</dbReference>
<sequence>MIVNESQQSTETTSKPLGRTVSSTQVTEKFVIPVIQEEVYQPHKDTPKRVICVAVDDSPQSQYALTWTLDHLASANDQVCILNVRPYAIPGYVLGSSFTGTAEGLERYNRDLSHDLLKKYGDQVLARGVQCRAIALRGDPREEILAKVNVLKPDMLVTGCRGLGFLQKAFKGSLSDYLVQHAECVVVVPKMNS</sequence>
<dbReference type="GO" id="GO:0016787">
    <property type="term" value="F:hydrolase activity"/>
    <property type="evidence" value="ECO:0007669"/>
    <property type="project" value="UniProtKB-KW"/>
</dbReference>
<dbReference type="InterPro" id="IPR006016">
    <property type="entry name" value="UspA"/>
</dbReference>
<keyword evidence="4" id="KW-1185">Reference proteome</keyword>
<dbReference type="Pfam" id="PF00582">
    <property type="entry name" value="Usp"/>
    <property type="match status" value="1"/>
</dbReference>
<comment type="caution">
    <text evidence="3">The sequence shown here is derived from an EMBL/GenBank/DDBJ whole genome shotgun (WGS) entry which is preliminary data.</text>
</comment>
<gene>
    <name evidence="3" type="ORF">BCR33DRAFT_712159</name>
</gene>
<organism evidence="3 4">
    <name type="scientific">Rhizoclosmatium globosum</name>
    <dbReference type="NCBI Taxonomy" id="329046"/>
    <lineage>
        <taxon>Eukaryota</taxon>
        <taxon>Fungi</taxon>
        <taxon>Fungi incertae sedis</taxon>
        <taxon>Chytridiomycota</taxon>
        <taxon>Chytridiomycota incertae sedis</taxon>
        <taxon>Chytridiomycetes</taxon>
        <taxon>Chytridiales</taxon>
        <taxon>Chytriomycetaceae</taxon>
        <taxon>Rhizoclosmatium</taxon>
    </lineage>
</organism>
<evidence type="ECO:0000259" key="2">
    <source>
        <dbReference type="Pfam" id="PF00582"/>
    </source>
</evidence>
<dbReference type="PRINTS" id="PR01438">
    <property type="entry name" value="UNVRSLSTRESS"/>
</dbReference>
<dbReference type="Gene3D" id="3.40.50.620">
    <property type="entry name" value="HUPs"/>
    <property type="match status" value="1"/>
</dbReference>
<accession>A0A1Y2CYP9</accession>
<keyword evidence="3" id="KW-0378">Hydrolase</keyword>